<feature type="region of interest" description="Disordered" evidence="1">
    <location>
        <begin position="563"/>
        <end position="583"/>
    </location>
</feature>
<dbReference type="AlphaFoldDB" id="A0A226BZI3"/>
<evidence type="ECO:0000313" key="2">
    <source>
        <dbReference type="EMBL" id="OWZ84331.1"/>
    </source>
</evidence>
<accession>A0A226BZI3</accession>
<organism evidence="2 3">
    <name type="scientific">Natranaerobius trueperi</name>
    <dbReference type="NCBI Taxonomy" id="759412"/>
    <lineage>
        <taxon>Bacteria</taxon>
        <taxon>Bacillati</taxon>
        <taxon>Bacillota</taxon>
        <taxon>Clostridia</taxon>
        <taxon>Natranaerobiales</taxon>
        <taxon>Natranaerobiaceae</taxon>
        <taxon>Natranaerobius</taxon>
    </lineage>
</organism>
<evidence type="ECO:0000256" key="1">
    <source>
        <dbReference type="SAM" id="MobiDB-lite"/>
    </source>
</evidence>
<sequence>MAISKELCEELRDEPAVVCCKTEKGTVLAPEHLEDPNIFGDLEDSGLLDLSGNVLTIGDVLGNEMTASADALTPLTPDTVDVDVSDKGVEEKPAQSEGAKVEQPQVTNDGVLRIKIDEGKGIDLQIPLGGNVSSNVQQAEVQEVPKEEKSLAKEEPQDEIKRELALKRFNIDEVNLDEETKIENGKLSIEKGLKEKAIDKNDLVVDVDLDIIEPDKYDVEINTIMDVLPIATKKQGDLGEGVTYTLDGVSVILTGTEESGSQIGEFGSSEGIFGENVNFDRAGAPNKGDYVIKVNVTIKDGSSMERPGPFAAHEACDVIIQGIREELKNLEESEADTETVYHDIRRDARPKVLLVKEIMGQGAMHDNLLLPKEPGGIIGGVNNVDLGNIPTLITPNEVRDGAVRAMTCIGPASKETTLHYFNDPLVDMLANDSELDLCGVCFVGSPQENDQKFYVSKRLGRLAESLDLDGAIVITEGFGNNHIDFASHIEQVGKTETPVVGMTFAAQQGALIVGNKYMDAMVDLNKSEDGVETEILQDNCVAKEDARRAIAMLKNKISGEKVEKPEKQWTQEVGDKNQEIVDK</sequence>
<reference evidence="2 3" key="1">
    <citation type="submission" date="2017-06" db="EMBL/GenBank/DDBJ databases">
        <title>Draft Genome Sequence of Natranaerobius trueperi halophilic, alkalithermophilic bacteria from soda lakes.</title>
        <authorList>
            <person name="Zhao B."/>
        </authorList>
    </citation>
    <scope>NUCLEOTIDE SEQUENCE [LARGE SCALE GENOMIC DNA]</scope>
    <source>
        <strain evidence="2 3">DSM 18760</strain>
    </source>
</reference>
<keyword evidence="3" id="KW-1185">Reference proteome</keyword>
<evidence type="ECO:0000313" key="3">
    <source>
        <dbReference type="Proteomes" id="UP000214588"/>
    </source>
</evidence>
<dbReference type="Proteomes" id="UP000214588">
    <property type="component" value="Unassembled WGS sequence"/>
</dbReference>
<dbReference type="EMBL" id="NIQC01000005">
    <property type="protein sequence ID" value="OWZ84331.1"/>
    <property type="molecule type" value="Genomic_DNA"/>
</dbReference>
<dbReference type="OrthoDB" id="3651437at2"/>
<dbReference type="Pfam" id="PF09338">
    <property type="entry name" value="Gly_reductase"/>
    <property type="match status" value="1"/>
</dbReference>
<comment type="caution">
    <text evidence="2">The sequence shown here is derived from an EMBL/GenBank/DDBJ whole genome shotgun (WGS) entry which is preliminary data.</text>
</comment>
<proteinExistence type="predicted"/>
<gene>
    <name evidence="2" type="primary">prdA</name>
    <name evidence="2" type="ORF">CDO51_03445</name>
</gene>
<protein>
    <submittedName>
        <fullName evidence="2">D-proline reductase (Dithiol) proprotein PrdA</fullName>
    </submittedName>
</protein>
<dbReference type="InterPro" id="IPR031002">
    <property type="entry name" value="D_pro_red_PrdA"/>
</dbReference>
<dbReference type="NCBIfam" id="TIGR04480">
    <property type="entry name" value="D_pro_red_PrdA"/>
    <property type="match status" value="1"/>
</dbReference>
<name>A0A226BZI3_9FIRM</name>
<dbReference type="RefSeq" id="WP_089022905.1">
    <property type="nucleotide sequence ID" value="NZ_NIQC01000005.1"/>
</dbReference>
<dbReference type="GO" id="GO:0050002">
    <property type="term" value="F:D-proline reductase activity"/>
    <property type="evidence" value="ECO:0007669"/>
    <property type="project" value="InterPro"/>
</dbReference>
<dbReference type="InterPro" id="IPR015417">
    <property type="entry name" value="Gly_reductase_pB_sua/b"/>
</dbReference>